<reference evidence="10 11" key="2">
    <citation type="submission" date="2016-08" db="EMBL/GenBank/DDBJ databases">
        <title>Pervasive Adenine N6-methylation of Active Genes in Fungi.</title>
        <authorList>
            <consortium name="DOE Joint Genome Institute"/>
            <person name="Mondo S.J."/>
            <person name="Dannebaum R.O."/>
            <person name="Kuo R.C."/>
            <person name="Labutti K."/>
            <person name="Haridas S."/>
            <person name="Kuo A."/>
            <person name="Salamov A."/>
            <person name="Ahrendt S.R."/>
            <person name="Lipzen A."/>
            <person name="Sullivan W."/>
            <person name="Andreopoulos W.B."/>
            <person name="Clum A."/>
            <person name="Lindquist E."/>
            <person name="Daum C."/>
            <person name="Ramamoorthy G.K."/>
            <person name="Gryganskyi A."/>
            <person name="Culley D."/>
            <person name="Magnuson J.K."/>
            <person name="James T.Y."/>
            <person name="O'Malley M.A."/>
            <person name="Stajich J.E."/>
            <person name="Spatafora J.W."/>
            <person name="Visel A."/>
            <person name="Grigoriev I.V."/>
        </authorList>
    </citation>
    <scope>NUCLEOTIDE SEQUENCE [LARGE SCALE GENOMIC DNA]</scope>
    <source>
        <strain evidence="11">finn</strain>
    </source>
</reference>
<reference evidence="10 11" key="1">
    <citation type="submission" date="2016-08" db="EMBL/GenBank/DDBJ databases">
        <title>Genomes of anaerobic fungi encode conserved fungal cellulosomes for biomass hydrolysis.</title>
        <authorList>
            <consortium name="DOE Joint Genome Institute"/>
            <person name="Haitjema C.H."/>
            <person name="Gilmore S.P."/>
            <person name="Henske J.K."/>
            <person name="Solomon K.V."/>
            <person name="De Groot R."/>
            <person name="Kuo A."/>
            <person name="Mondo S.J."/>
            <person name="Salamov A.A."/>
            <person name="Labutti K."/>
            <person name="Zhao Z."/>
            <person name="Chiniquy J."/>
            <person name="Barry K."/>
            <person name="Brewer H.M."/>
            <person name="Purvine S.O."/>
            <person name="Wright A.T."/>
            <person name="Boxma B."/>
            <person name="Van Alen T."/>
            <person name="Hackstein J.H."/>
            <person name="Baker S.E."/>
            <person name="Grigoriev I.V."/>
            <person name="O'Malley M.A."/>
        </authorList>
    </citation>
    <scope>NUCLEOTIDE SEQUENCE [LARGE SCALE GENOMIC DNA]</scope>
    <source>
        <strain evidence="11">finn</strain>
    </source>
</reference>
<keyword evidence="6" id="KW-0119">Carbohydrate metabolism</keyword>
<keyword evidence="2 7" id="KW-0147">Chitin-binding</keyword>
<comment type="cofactor">
    <cofactor evidence="1">
        <name>Co(2+)</name>
        <dbReference type="ChEBI" id="CHEBI:48828"/>
    </cofactor>
</comment>
<keyword evidence="11" id="KW-1185">Reference proteome</keyword>
<dbReference type="OrthoDB" id="2124814at2759"/>
<keyword evidence="4" id="KW-0732">Signal</keyword>
<dbReference type="CDD" id="cd00035">
    <property type="entry name" value="ChtBD1"/>
    <property type="match status" value="2"/>
</dbReference>
<keyword evidence="3" id="KW-0479">Metal-binding</keyword>
<proteinExistence type="predicted"/>
<evidence type="ECO:0000313" key="10">
    <source>
        <dbReference type="EMBL" id="ORX46003.1"/>
    </source>
</evidence>
<dbReference type="SUPFAM" id="SSF57016">
    <property type="entry name" value="Plant lectins/antimicrobial peptides"/>
    <property type="match status" value="2"/>
</dbReference>
<feature type="domain" description="Chitin-binding type-1" evidence="8">
    <location>
        <begin position="86"/>
        <end position="128"/>
    </location>
</feature>
<dbReference type="SUPFAM" id="SSF88713">
    <property type="entry name" value="Glycoside hydrolase/deacetylase"/>
    <property type="match status" value="1"/>
</dbReference>
<dbReference type="InterPro" id="IPR011330">
    <property type="entry name" value="Glyco_hydro/deAcase_b/a-brl"/>
</dbReference>
<evidence type="ECO:0000256" key="1">
    <source>
        <dbReference type="ARBA" id="ARBA00001941"/>
    </source>
</evidence>
<name>A0A1Y1V2W0_9FUNG</name>
<dbReference type="GO" id="GO:0008061">
    <property type="term" value="F:chitin binding"/>
    <property type="evidence" value="ECO:0007669"/>
    <property type="project" value="UniProtKB-UniRule"/>
</dbReference>
<evidence type="ECO:0000259" key="8">
    <source>
        <dbReference type="PROSITE" id="PS50941"/>
    </source>
</evidence>
<dbReference type="GO" id="GO:0046872">
    <property type="term" value="F:metal ion binding"/>
    <property type="evidence" value="ECO:0007669"/>
    <property type="project" value="UniProtKB-KW"/>
</dbReference>
<dbReference type="InterPro" id="IPR036861">
    <property type="entry name" value="Endochitinase-like_sf"/>
</dbReference>
<dbReference type="SMART" id="SM00270">
    <property type="entry name" value="ChtBD1"/>
    <property type="match status" value="2"/>
</dbReference>
<evidence type="ECO:0000256" key="4">
    <source>
        <dbReference type="ARBA" id="ARBA00022729"/>
    </source>
</evidence>
<feature type="disulfide bond" evidence="7">
    <location>
        <begin position="101"/>
        <end position="115"/>
    </location>
</feature>
<dbReference type="PROSITE" id="PS51677">
    <property type="entry name" value="NODB"/>
    <property type="match status" value="1"/>
</dbReference>
<feature type="disulfide bond" evidence="7">
    <location>
        <begin position="29"/>
        <end position="43"/>
    </location>
</feature>
<organism evidence="10 11">
    <name type="scientific">Piromyces finnis</name>
    <dbReference type="NCBI Taxonomy" id="1754191"/>
    <lineage>
        <taxon>Eukaryota</taxon>
        <taxon>Fungi</taxon>
        <taxon>Fungi incertae sedis</taxon>
        <taxon>Chytridiomycota</taxon>
        <taxon>Chytridiomycota incertae sedis</taxon>
        <taxon>Neocallimastigomycetes</taxon>
        <taxon>Neocallimastigales</taxon>
        <taxon>Neocallimastigaceae</taxon>
        <taxon>Piromyces</taxon>
    </lineage>
</organism>
<protein>
    <submittedName>
        <fullName evidence="10">Glycoside hydrolase/deacetylase</fullName>
    </submittedName>
</protein>
<evidence type="ECO:0000256" key="2">
    <source>
        <dbReference type="ARBA" id="ARBA00022669"/>
    </source>
</evidence>
<feature type="domain" description="NodB homology" evidence="9">
    <location>
        <begin position="145"/>
        <end position="334"/>
    </location>
</feature>
<dbReference type="Pfam" id="PF01522">
    <property type="entry name" value="Polysacc_deac_1"/>
    <property type="match status" value="1"/>
</dbReference>
<dbReference type="InterPro" id="IPR002509">
    <property type="entry name" value="NODB_dom"/>
</dbReference>
<evidence type="ECO:0000259" key="9">
    <source>
        <dbReference type="PROSITE" id="PS51677"/>
    </source>
</evidence>
<evidence type="ECO:0000313" key="11">
    <source>
        <dbReference type="Proteomes" id="UP000193719"/>
    </source>
</evidence>
<dbReference type="GO" id="GO:0016810">
    <property type="term" value="F:hydrolase activity, acting on carbon-nitrogen (but not peptide) bonds"/>
    <property type="evidence" value="ECO:0007669"/>
    <property type="project" value="InterPro"/>
</dbReference>
<accession>A0A1Y1V2W0</accession>
<dbReference type="Pfam" id="PF00187">
    <property type="entry name" value="Chitin_bind_1"/>
    <property type="match status" value="2"/>
</dbReference>
<dbReference type="InterPro" id="IPR001002">
    <property type="entry name" value="Chitin-bd_1"/>
</dbReference>
<comment type="caution">
    <text evidence="7">Lacks conserved residue(s) required for the propagation of feature annotation.</text>
</comment>
<evidence type="ECO:0000256" key="3">
    <source>
        <dbReference type="ARBA" id="ARBA00022723"/>
    </source>
</evidence>
<dbReference type="PANTHER" id="PTHR46471:SF2">
    <property type="entry name" value="CHITIN DEACETYLASE-RELATED"/>
    <property type="match status" value="1"/>
</dbReference>
<feature type="disulfide bond" evidence="7">
    <location>
        <begin position="96"/>
        <end position="108"/>
    </location>
</feature>
<dbReference type="AlphaFoldDB" id="A0A1Y1V2W0"/>
<dbReference type="PROSITE" id="PS50941">
    <property type="entry name" value="CHIT_BIND_I_2"/>
    <property type="match status" value="2"/>
</dbReference>
<dbReference type="PANTHER" id="PTHR46471">
    <property type="entry name" value="CHITIN DEACETYLASE"/>
    <property type="match status" value="1"/>
</dbReference>
<feature type="disulfide bond" evidence="7">
    <location>
        <begin position="24"/>
        <end position="36"/>
    </location>
</feature>
<sequence length="346" mass="37798">MATTTKKATVTSTNGRCGAEFGSCPEGQCCSQYGYCGVSSDHCTTGCQSSFGQCGSTTNKKTSVKKTTATTKMATTTKKATVTSTNGRCGTEFGSCPEGQCCSQYGYCGVSSDHCTTGCQSSFGQCGAISSSTGLKYYDSCINKKHWALTFDDGPYDYDMDLLDLLKKKGVKATFFINGANVMDIKTTKAKNIIQRMDKDGHIVASHTWSHADIAKISKSELIKEMTQLEDYIYKYIGKKPAFMRPPYGSGDGNVSIAKTLGDLGYSAAILWNVDTLDWDQRGVDYALSQFKKYQGKPILSLNHNYYGGITKNKLLELAEKEIDYMKKQGYISVTMDECLGLEAYK</sequence>
<dbReference type="STRING" id="1754191.A0A1Y1V2W0"/>
<dbReference type="GO" id="GO:0005975">
    <property type="term" value="P:carbohydrate metabolic process"/>
    <property type="evidence" value="ECO:0007669"/>
    <property type="project" value="InterPro"/>
</dbReference>
<feature type="domain" description="Chitin-binding type-1" evidence="8">
    <location>
        <begin position="14"/>
        <end position="56"/>
    </location>
</feature>
<keyword evidence="5 10" id="KW-0378">Hydrolase</keyword>
<evidence type="ECO:0000256" key="7">
    <source>
        <dbReference type="PROSITE-ProRule" id="PRU00261"/>
    </source>
</evidence>
<evidence type="ECO:0000256" key="5">
    <source>
        <dbReference type="ARBA" id="ARBA00022801"/>
    </source>
</evidence>
<dbReference type="Gene3D" id="3.30.60.10">
    <property type="entry name" value="Endochitinase-like"/>
    <property type="match status" value="2"/>
</dbReference>
<gene>
    <name evidence="10" type="ORF">BCR36DRAFT_332538</name>
</gene>
<comment type="caution">
    <text evidence="10">The sequence shown here is derived from an EMBL/GenBank/DDBJ whole genome shotgun (WGS) entry which is preliminary data.</text>
</comment>
<evidence type="ECO:0000256" key="6">
    <source>
        <dbReference type="ARBA" id="ARBA00023277"/>
    </source>
</evidence>
<dbReference type="EMBL" id="MCFH01000037">
    <property type="protein sequence ID" value="ORX46003.1"/>
    <property type="molecule type" value="Genomic_DNA"/>
</dbReference>
<dbReference type="Proteomes" id="UP000193719">
    <property type="component" value="Unassembled WGS sequence"/>
</dbReference>
<dbReference type="Gene3D" id="3.20.20.370">
    <property type="entry name" value="Glycoside hydrolase/deacetylase"/>
    <property type="match status" value="1"/>
</dbReference>
<keyword evidence="7" id="KW-1015">Disulfide bond</keyword>